<feature type="transmembrane region" description="Helical" evidence="9">
    <location>
        <begin position="405"/>
        <end position="424"/>
    </location>
</feature>
<keyword evidence="5 9" id="KW-0472">Membrane</keyword>
<keyword evidence="2" id="KW-1003">Cell membrane</keyword>
<dbReference type="FunFam" id="1.20.1250.20:FF:000055">
    <property type="entry name" value="Facilitated trehalose transporter Tret1-2 homolog"/>
    <property type="match status" value="1"/>
</dbReference>
<dbReference type="KEGG" id="dvi:6625092"/>
<reference evidence="11 12" key="1">
    <citation type="journal article" date="2007" name="Nature">
        <title>Evolution of genes and genomes on the Drosophila phylogeny.</title>
        <authorList>
            <consortium name="Drosophila 12 Genomes Consortium"/>
            <person name="Clark A.G."/>
            <person name="Eisen M.B."/>
            <person name="Smith D.R."/>
            <person name="Bergman C.M."/>
            <person name="Oliver B."/>
            <person name="Markow T.A."/>
            <person name="Kaufman T.C."/>
            <person name="Kellis M."/>
            <person name="Gelbart W."/>
            <person name="Iyer V.N."/>
            <person name="Pollard D.A."/>
            <person name="Sackton T.B."/>
            <person name="Larracuente A.M."/>
            <person name="Singh N.D."/>
            <person name="Abad J.P."/>
            <person name="Abt D.N."/>
            <person name="Adryan B."/>
            <person name="Aguade M."/>
            <person name="Akashi H."/>
            <person name="Anderson W.W."/>
            <person name="Aquadro C.F."/>
            <person name="Ardell D.H."/>
            <person name="Arguello R."/>
            <person name="Artieri C.G."/>
            <person name="Barbash D.A."/>
            <person name="Barker D."/>
            <person name="Barsanti P."/>
            <person name="Batterham P."/>
            <person name="Batzoglou S."/>
            <person name="Begun D."/>
            <person name="Bhutkar A."/>
            <person name="Blanco E."/>
            <person name="Bosak S.A."/>
            <person name="Bradley R.K."/>
            <person name="Brand A.D."/>
            <person name="Brent M.R."/>
            <person name="Brooks A.N."/>
            <person name="Brown R.H."/>
            <person name="Butlin R.K."/>
            <person name="Caggese C."/>
            <person name="Calvi B.R."/>
            <person name="Bernardo de Carvalho A."/>
            <person name="Caspi A."/>
            <person name="Castrezana S."/>
            <person name="Celniker S.E."/>
            <person name="Chang J.L."/>
            <person name="Chapple C."/>
            <person name="Chatterji S."/>
            <person name="Chinwalla A."/>
            <person name="Civetta A."/>
            <person name="Clifton S.W."/>
            <person name="Comeron J.M."/>
            <person name="Costello J.C."/>
            <person name="Coyne J.A."/>
            <person name="Daub J."/>
            <person name="David R.G."/>
            <person name="Delcher A.L."/>
            <person name="Delehaunty K."/>
            <person name="Do C.B."/>
            <person name="Ebling H."/>
            <person name="Edwards K."/>
            <person name="Eickbush T."/>
            <person name="Evans J.D."/>
            <person name="Filipski A."/>
            <person name="Findeiss S."/>
            <person name="Freyhult E."/>
            <person name="Fulton L."/>
            <person name="Fulton R."/>
            <person name="Garcia A.C."/>
            <person name="Gardiner A."/>
            <person name="Garfield D.A."/>
            <person name="Garvin B.E."/>
            <person name="Gibson G."/>
            <person name="Gilbert D."/>
            <person name="Gnerre S."/>
            <person name="Godfrey J."/>
            <person name="Good R."/>
            <person name="Gotea V."/>
            <person name="Gravely B."/>
            <person name="Greenberg A.J."/>
            <person name="Griffiths-Jones S."/>
            <person name="Gross S."/>
            <person name="Guigo R."/>
            <person name="Gustafson E.A."/>
            <person name="Haerty W."/>
            <person name="Hahn M.W."/>
            <person name="Halligan D.L."/>
            <person name="Halpern A.L."/>
            <person name="Halter G.M."/>
            <person name="Han M.V."/>
            <person name="Heger A."/>
            <person name="Hillier L."/>
            <person name="Hinrichs A.S."/>
            <person name="Holmes I."/>
            <person name="Hoskins R.A."/>
            <person name="Hubisz M.J."/>
            <person name="Hultmark D."/>
            <person name="Huntley M.A."/>
            <person name="Jaffe D.B."/>
            <person name="Jagadeeshan S."/>
            <person name="Jeck W.R."/>
            <person name="Johnson J."/>
            <person name="Jones C.D."/>
            <person name="Jordan W.C."/>
            <person name="Karpen G.H."/>
            <person name="Kataoka E."/>
            <person name="Keightley P.D."/>
            <person name="Kheradpour P."/>
            <person name="Kirkness E.F."/>
            <person name="Koerich L.B."/>
            <person name="Kristiansen K."/>
            <person name="Kudrna D."/>
            <person name="Kulathinal R.J."/>
            <person name="Kumar S."/>
            <person name="Kwok R."/>
            <person name="Lander E."/>
            <person name="Langley C.H."/>
            <person name="Lapoint R."/>
            <person name="Lazzaro B.P."/>
            <person name="Lee S.J."/>
            <person name="Levesque L."/>
            <person name="Li R."/>
            <person name="Lin C.F."/>
            <person name="Lin M.F."/>
            <person name="Lindblad-Toh K."/>
            <person name="Llopart A."/>
            <person name="Long M."/>
            <person name="Low L."/>
            <person name="Lozovsky E."/>
            <person name="Lu J."/>
            <person name="Luo M."/>
            <person name="Machado C.A."/>
            <person name="Makalowski W."/>
            <person name="Marzo M."/>
            <person name="Matsuda M."/>
            <person name="Matzkin L."/>
            <person name="McAllister B."/>
            <person name="McBride C.S."/>
            <person name="McKernan B."/>
            <person name="McKernan K."/>
            <person name="Mendez-Lago M."/>
            <person name="Minx P."/>
            <person name="Mollenhauer M.U."/>
            <person name="Montooth K."/>
            <person name="Mount S.M."/>
            <person name="Mu X."/>
            <person name="Myers E."/>
            <person name="Negre B."/>
            <person name="Newfeld S."/>
            <person name="Nielsen R."/>
            <person name="Noor M.A."/>
            <person name="O'Grady P."/>
            <person name="Pachter L."/>
            <person name="Papaceit M."/>
            <person name="Parisi M.J."/>
            <person name="Parisi M."/>
            <person name="Parts L."/>
            <person name="Pedersen J.S."/>
            <person name="Pesole G."/>
            <person name="Phillippy A.M."/>
            <person name="Ponting C.P."/>
            <person name="Pop M."/>
            <person name="Porcelli D."/>
            <person name="Powell J.R."/>
            <person name="Prohaska S."/>
            <person name="Pruitt K."/>
            <person name="Puig M."/>
            <person name="Quesneville H."/>
            <person name="Ram K.R."/>
            <person name="Rand D."/>
            <person name="Rasmussen M.D."/>
            <person name="Reed L.K."/>
            <person name="Reenan R."/>
            <person name="Reily A."/>
            <person name="Remington K.A."/>
            <person name="Rieger T.T."/>
            <person name="Ritchie M.G."/>
            <person name="Robin C."/>
            <person name="Rogers Y.H."/>
            <person name="Rohde C."/>
            <person name="Rozas J."/>
            <person name="Rubenfield M.J."/>
            <person name="Ruiz A."/>
            <person name="Russo S."/>
            <person name="Salzberg S.L."/>
            <person name="Sanchez-Gracia A."/>
            <person name="Saranga D.J."/>
            <person name="Sato H."/>
            <person name="Schaeffer S.W."/>
            <person name="Schatz M.C."/>
            <person name="Schlenke T."/>
            <person name="Schwartz R."/>
            <person name="Segarra C."/>
            <person name="Singh R.S."/>
            <person name="Sirot L."/>
            <person name="Sirota M."/>
            <person name="Sisneros N.B."/>
            <person name="Smith C.D."/>
            <person name="Smith T.F."/>
            <person name="Spieth J."/>
            <person name="Stage D.E."/>
            <person name="Stark A."/>
            <person name="Stephan W."/>
            <person name="Strausberg R.L."/>
            <person name="Strempel S."/>
            <person name="Sturgill D."/>
            <person name="Sutton G."/>
            <person name="Sutton G.G."/>
            <person name="Tao W."/>
            <person name="Teichmann S."/>
            <person name="Tobari Y.N."/>
            <person name="Tomimura Y."/>
            <person name="Tsolas J.M."/>
            <person name="Valente V.L."/>
            <person name="Venter E."/>
            <person name="Venter J.C."/>
            <person name="Vicario S."/>
            <person name="Vieira F.G."/>
            <person name="Vilella A.J."/>
            <person name="Villasante A."/>
            <person name="Walenz B."/>
            <person name="Wang J."/>
            <person name="Wasserman M."/>
            <person name="Watts T."/>
            <person name="Wilson D."/>
            <person name="Wilson R.K."/>
            <person name="Wing R.A."/>
            <person name="Wolfner M.F."/>
            <person name="Wong A."/>
            <person name="Wong G.K."/>
            <person name="Wu C.I."/>
            <person name="Wu G."/>
            <person name="Yamamoto D."/>
            <person name="Yang H.P."/>
            <person name="Yang S.P."/>
            <person name="Yorke J.A."/>
            <person name="Yoshida K."/>
            <person name="Zdobnov E."/>
            <person name="Zhang P."/>
            <person name="Zhang Y."/>
            <person name="Zimin A.V."/>
            <person name="Baldwin J."/>
            <person name="Abdouelleil A."/>
            <person name="Abdulkadir J."/>
            <person name="Abebe A."/>
            <person name="Abera B."/>
            <person name="Abreu J."/>
            <person name="Acer S.C."/>
            <person name="Aftuck L."/>
            <person name="Alexander A."/>
            <person name="An P."/>
            <person name="Anderson E."/>
            <person name="Anderson S."/>
            <person name="Arachi H."/>
            <person name="Azer M."/>
            <person name="Bachantsang P."/>
            <person name="Barry A."/>
            <person name="Bayul T."/>
            <person name="Berlin A."/>
            <person name="Bessette D."/>
            <person name="Bloom T."/>
            <person name="Blye J."/>
            <person name="Boguslavskiy L."/>
            <person name="Bonnet C."/>
            <person name="Boukhgalter B."/>
            <person name="Bourzgui I."/>
            <person name="Brown A."/>
            <person name="Cahill P."/>
            <person name="Channer S."/>
            <person name="Cheshatsang Y."/>
            <person name="Chuda L."/>
            <person name="Citroen M."/>
            <person name="Collymore A."/>
            <person name="Cooke P."/>
            <person name="Costello M."/>
            <person name="D'Aco K."/>
            <person name="Daza R."/>
            <person name="De Haan G."/>
            <person name="DeGray S."/>
            <person name="DeMaso C."/>
            <person name="Dhargay N."/>
            <person name="Dooley K."/>
            <person name="Dooley E."/>
            <person name="Doricent M."/>
            <person name="Dorje P."/>
            <person name="Dorjee K."/>
            <person name="Dupes A."/>
            <person name="Elong R."/>
            <person name="Falk J."/>
            <person name="Farina A."/>
            <person name="Faro S."/>
            <person name="Ferguson D."/>
            <person name="Fisher S."/>
            <person name="Foley C.D."/>
            <person name="Franke A."/>
            <person name="Friedrich D."/>
            <person name="Gadbois L."/>
            <person name="Gearin G."/>
            <person name="Gearin C.R."/>
            <person name="Giannoukos G."/>
            <person name="Goode T."/>
            <person name="Graham J."/>
            <person name="Grandbois E."/>
            <person name="Grewal S."/>
            <person name="Gyaltsen K."/>
            <person name="Hafez N."/>
            <person name="Hagos B."/>
            <person name="Hall J."/>
            <person name="Henson C."/>
            <person name="Hollinger A."/>
            <person name="Honan T."/>
            <person name="Huard M.D."/>
            <person name="Hughes L."/>
            <person name="Hurhula B."/>
            <person name="Husby M.E."/>
            <person name="Kamat A."/>
            <person name="Kanga B."/>
            <person name="Kashin S."/>
            <person name="Khazanovich D."/>
            <person name="Kisner P."/>
            <person name="Lance K."/>
            <person name="Lara M."/>
            <person name="Lee W."/>
            <person name="Lennon N."/>
            <person name="Letendre F."/>
            <person name="LeVine R."/>
            <person name="Lipovsky A."/>
            <person name="Liu X."/>
            <person name="Liu J."/>
            <person name="Liu S."/>
            <person name="Lokyitsang T."/>
            <person name="Lokyitsang Y."/>
            <person name="Lubonja R."/>
            <person name="Lui A."/>
            <person name="MacDonald P."/>
            <person name="Magnisalis V."/>
            <person name="Maru K."/>
            <person name="Matthews C."/>
            <person name="McCusker W."/>
            <person name="McDonough S."/>
            <person name="Mehta T."/>
            <person name="Meldrim J."/>
            <person name="Meneus L."/>
            <person name="Mihai O."/>
            <person name="Mihalev A."/>
            <person name="Mihova T."/>
            <person name="Mittelman R."/>
            <person name="Mlenga V."/>
            <person name="Montmayeur A."/>
            <person name="Mulrain L."/>
            <person name="Navidi A."/>
            <person name="Naylor J."/>
            <person name="Negash T."/>
            <person name="Nguyen T."/>
            <person name="Nguyen N."/>
            <person name="Nicol R."/>
            <person name="Norbu C."/>
            <person name="Norbu N."/>
            <person name="Novod N."/>
            <person name="O'Neill B."/>
            <person name="Osman S."/>
            <person name="Markiewicz E."/>
            <person name="Oyono O.L."/>
            <person name="Patti C."/>
            <person name="Phunkhang P."/>
            <person name="Pierre F."/>
            <person name="Priest M."/>
            <person name="Raghuraman S."/>
            <person name="Rege F."/>
            <person name="Reyes R."/>
            <person name="Rise C."/>
            <person name="Rogov P."/>
            <person name="Ross K."/>
            <person name="Ryan E."/>
            <person name="Settipalli S."/>
            <person name="Shea T."/>
            <person name="Sherpa N."/>
            <person name="Shi L."/>
            <person name="Shih D."/>
            <person name="Sparrow T."/>
            <person name="Spaulding J."/>
            <person name="Stalker J."/>
            <person name="Stange-Thomann N."/>
            <person name="Stavropoulos S."/>
            <person name="Stone C."/>
            <person name="Strader C."/>
            <person name="Tesfaye S."/>
            <person name="Thomson T."/>
            <person name="Thoulutsang Y."/>
            <person name="Thoulutsang D."/>
            <person name="Topham K."/>
            <person name="Topping I."/>
            <person name="Tsamla T."/>
            <person name="Vassiliev H."/>
            <person name="Vo A."/>
            <person name="Wangchuk T."/>
            <person name="Wangdi T."/>
            <person name="Weiand M."/>
            <person name="Wilkinson J."/>
            <person name="Wilson A."/>
            <person name="Yadav S."/>
            <person name="Young G."/>
            <person name="Yu Q."/>
            <person name="Zembek L."/>
            <person name="Zhong D."/>
            <person name="Zimmer A."/>
            <person name="Zwirko Z."/>
            <person name="Jaffe D.B."/>
            <person name="Alvarez P."/>
            <person name="Brockman W."/>
            <person name="Butler J."/>
            <person name="Chin C."/>
            <person name="Gnerre S."/>
            <person name="Grabherr M."/>
            <person name="Kleber M."/>
            <person name="Mauceli E."/>
            <person name="MacCallum I."/>
        </authorList>
    </citation>
    <scope>NUCLEOTIDE SEQUENCE [LARGE SCALE GENOMIC DNA]</scope>
    <source>
        <strain evidence="12">Tucson 15010-1051.87</strain>
    </source>
</reference>
<evidence type="ECO:0000313" key="12">
    <source>
        <dbReference type="Proteomes" id="UP000008792"/>
    </source>
</evidence>
<evidence type="ECO:0000256" key="3">
    <source>
        <dbReference type="ARBA" id="ARBA00022692"/>
    </source>
</evidence>
<dbReference type="NCBIfam" id="TIGR00879">
    <property type="entry name" value="SP"/>
    <property type="match status" value="1"/>
</dbReference>
<keyword evidence="4 9" id="KW-1133">Transmembrane helix</keyword>
<comment type="similarity">
    <text evidence="7">Belongs to the major facilitator superfamily. Sugar transporter (TC 2.A.1.1) family. Trehalose transporter subfamily.</text>
</comment>
<feature type="transmembrane region" description="Helical" evidence="9">
    <location>
        <begin position="373"/>
        <end position="393"/>
    </location>
</feature>
<feature type="transmembrane region" description="Helical" evidence="9">
    <location>
        <begin position="78"/>
        <end position="98"/>
    </location>
</feature>
<dbReference type="InParanoid" id="B4LJP3"/>
<sequence>MGILKQYLAGLSASFGGFCLGTSEGWSGPVQHSILAGNAYKFTPTLNEFAWTASLFDLGAASMCMPSGVLIAAFGRKLVMLLLAVPFFLGWACILFAQHVCMLFIGRFVLGACSGAYSVAAPIYTTEIAEVKSRGIMGFFFQLMIVNGTLFSFIAGSYCSVETFNILCSIMSIVIFVLLIWVPESPVYLVQKRRPDKAQSVLRRLRAADADISADMAILIADTQKKKATCGQAFSRKTTIRGIFISVTLMVFQEFTGICAITFYVASIFEEAGTGIPTGVCTIIIGAVSVISTIPATMYIDRLGRKMLLIFSGVLMGITTLVLGFYYMGMKDLNVGWVAVTSVCVYEIGYSVGYGPVPWLVMAELFAEDVKPICGAIVATCTWLFAFAVTKLFPVCVLEFGSAITFWGFAVISFSSCIFVIFCVPETKGKSLDEIQQLLKGK</sequence>
<dbReference type="PRINTS" id="PR00171">
    <property type="entry name" value="SUGRTRNSPORT"/>
</dbReference>
<evidence type="ECO:0000256" key="4">
    <source>
        <dbReference type="ARBA" id="ARBA00022989"/>
    </source>
</evidence>
<dbReference type="SUPFAM" id="SSF103473">
    <property type="entry name" value="MFS general substrate transporter"/>
    <property type="match status" value="1"/>
</dbReference>
<feature type="transmembrane region" description="Helical" evidence="9">
    <location>
        <begin position="136"/>
        <end position="158"/>
    </location>
</feature>
<dbReference type="AlphaFoldDB" id="B4LJP3"/>
<dbReference type="Gene3D" id="1.20.1250.20">
    <property type="entry name" value="MFS general substrate transporter like domains"/>
    <property type="match status" value="1"/>
</dbReference>
<evidence type="ECO:0000256" key="9">
    <source>
        <dbReference type="SAM" id="Phobius"/>
    </source>
</evidence>
<dbReference type="InterPro" id="IPR003663">
    <property type="entry name" value="Sugar/inositol_transpt"/>
</dbReference>
<feature type="transmembrane region" description="Helical" evidence="9">
    <location>
        <begin position="164"/>
        <end position="183"/>
    </location>
</feature>
<dbReference type="InterPro" id="IPR036259">
    <property type="entry name" value="MFS_trans_sf"/>
</dbReference>
<dbReference type="PhylomeDB" id="B4LJP3"/>
<feature type="transmembrane region" description="Helical" evidence="9">
    <location>
        <begin position="335"/>
        <end position="361"/>
    </location>
</feature>
<keyword evidence="6" id="KW-0325">Glycoprotein</keyword>
<feature type="transmembrane region" description="Helical" evidence="9">
    <location>
        <begin position="49"/>
        <end position="71"/>
    </location>
</feature>
<evidence type="ECO:0000313" key="11">
    <source>
        <dbReference type="EMBL" id="EDW60552.1"/>
    </source>
</evidence>
<keyword evidence="12" id="KW-1185">Reference proteome</keyword>
<dbReference type="HOGENOM" id="CLU_001265_30_5_1"/>
<feature type="transmembrane region" description="Helical" evidence="9">
    <location>
        <begin position="104"/>
        <end position="124"/>
    </location>
</feature>
<protein>
    <submittedName>
        <fullName evidence="11">Uncharacterized protein, isoform A</fullName>
    </submittedName>
</protein>
<feature type="transmembrane region" description="Helical" evidence="9">
    <location>
        <begin position="308"/>
        <end position="329"/>
    </location>
</feature>
<evidence type="ECO:0000256" key="2">
    <source>
        <dbReference type="ARBA" id="ARBA00022475"/>
    </source>
</evidence>
<keyword evidence="3 9" id="KW-0812">Transmembrane</keyword>
<evidence type="ECO:0000259" key="10">
    <source>
        <dbReference type="PROSITE" id="PS50850"/>
    </source>
</evidence>
<dbReference type="OrthoDB" id="6612291at2759"/>
<dbReference type="InterPro" id="IPR020846">
    <property type="entry name" value="MFS_dom"/>
</dbReference>
<proteinExistence type="inferred from homology"/>
<dbReference type="EMBL" id="CH940648">
    <property type="protein sequence ID" value="EDW60552.1"/>
    <property type="molecule type" value="Genomic_DNA"/>
</dbReference>
<dbReference type="Pfam" id="PF00083">
    <property type="entry name" value="Sugar_tr"/>
    <property type="match status" value="1"/>
</dbReference>
<dbReference type="FunCoup" id="B4LJP3">
    <property type="interactions" value="18"/>
</dbReference>
<feature type="transmembrane region" description="Helical" evidence="9">
    <location>
        <begin position="243"/>
        <end position="269"/>
    </location>
</feature>
<gene>
    <name evidence="11" type="primary">Dvir\GJ20796</name>
    <name evidence="11" type="ORF">Dvir_GJ20796</name>
</gene>
<evidence type="ECO:0000256" key="6">
    <source>
        <dbReference type="ARBA" id="ARBA00023180"/>
    </source>
</evidence>
<evidence type="ECO:0000256" key="5">
    <source>
        <dbReference type="ARBA" id="ARBA00023136"/>
    </source>
</evidence>
<comment type="subcellular location">
    <subcellularLocation>
        <location evidence="1">Cell membrane</location>
        <topology evidence="1">Multi-pass membrane protein</topology>
    </subcellularLocation>
</comment>
<dbReference type="PANTHER" id="PTHR48021:SF1">
    <property type="entry name" value="GH07001P-RELATED"/>
    <property type="match status" value="1"/>
</dbReference>
<dbReference type="InterPro" id="IPR044775">
    <property type="entry name" value="MFS_ERD6/Tret1-like"/>
</dbReference>
<dbReference type="PROSITE" id="PS50850">
    <property type="entry name" value="MFS"/>
    <property type="match status" value="1"/>
</dbReference>
<feature type="domain" description="Major facilitator superfamily (MFS) profile" evidence="10">
    <location>
        <begin position="9"/>
        <end position="428"/>
    </location>
</feature>
<evidence type="ECO:0000256" key="1">
    <source>
        <dbReference type="ARBA" id="ARBA00004651"/>
    </source>
</evidence>
<dbReference type="GO" id="GO:0005886">
    <property type="term" value="C:plasma membrane"/>
    <property type="evidence" value="ECO:0007669"/>
    <property type="project" value="UniProtKB-SubCell"/>
</dbReference>
<evidence type="ECO:0000256" key="7">
    <source>
        <dbReference type="ARBA" id="ARBA00024348"/>
    </source>
</evidence>
<evidence type="ECO:0000256" key="8">
    <source>
        <dbReference type="RuleBase" id="RU003346"/>
    </source>
</evidence>
<dbReference type="eggNOG" id="KOG0254">
    <property type="taxonomic scope" value="Eukaryota"/>
</dbReference>
<dbReference type="Proteomes" id="UP000008792">
    <property type="component" value="Unassembled WGS sequence"/>
</dbReference>
<accession>B4LJP3</accession>
<dbReference type="InterPro" id="IPR050549">
    <property type="entry name" value="MFS_Trehalose_Transporter"/>
</dbReference>
<keyword evidence="8" id="KW-0813">Transport</keyword>
<dbReference type="GO" id="GO:0051119">
    <property type="term" value="F:sugar transmembrane transporter activity"/>
    <property type="evidence" value="ECO:0007669"/>
    <property type="project" value="InterPro"/>
</dbReference>
<organism evidence="11 12">
    <name type="scientific">Drosophila virilis</name>
    <name type="common">Fruit fly</name>
    <dbReference type="NCBI Taxonomy" id="7244"/>
    <lineage>
        <taxon>Eukaryota</taxon>
        <taxon>Metazoa</taxon>
        <taxon>Ecdysozoa</taxon>
        <taxon>Arthropoda</taxon>
        <taxon>Hexapoda</taxon>
        <taxon>Insecta</taxon>
        <taxon>Pterygota</taxon>
        <taxon>Neoptera</taxon>
        <taxon>Endopterygota</taxon>
        <taxon>Diptera</taxon>
        <taxon>Brachycera</taxon>
        <taxon>Muscomorpha</taxon>
        <taxon>Ephydroidea</taxon>
        <taxon>Drosophilidae</taxon>
        <taxon>Drosophila</taxon>
    </lineage>
</organism>
<dbReference type="InterPro" id="IPR005828">
    <property type="entry name" value="MFS_sugar_transport-like"/>
</dbReference>
<dbReference type="CDD" id="cd17358">
    <property type="entry name" value="MFS_GLUT6_8_Class3_like"/>
    <property type="match status" value="1"/>
</dbReference>
<feature type="transmembrane region" description="Helical" evidence="9">
    <location>
        <begin position="275"/>
        <end position="296"/>
    </location>
</feature>
<dbReference type="InterPro" id="IPR005829">
    <property type="entry name" value="Sugar_transporter_CS"/>
</dbReference>
<dbReference type="OMA" id="ISSNWIW"/>
<dbReference type="PROSITE" id="PS00217">
    <property type="entry name" value="SUGAR_TRANSPORT_2"/>
    <property type="match status" value="1"/>
</dbReference>
<dbReference type="PANTHER" id="PTHR48021">
    <property type="match status" value="1"/>
</dbReference>
<name>B4LJP3_DROVI</name>